<dbReference type="STRING" id="933388.S8B140"/>
<protein>
    <recommendedName>
        <fullName evidence="4">DNA (cytosine-5)-methyltransferase 1 replication foci domain-containing protein</fullName>
    </recommendedName>
</protein>
<evidence type="ECO:0000313" key="2">
    <source>
        <dbReference type="EMBL" id="EPS32508.1"/>
    </source>
</evidence>
<feature type="region of interest" description="Disordered" evidence="1">
    <location>
        <begin position="394"/>
        <end position="442"/>
    </location>
</feature>
<dbReference type="PhylomeDB" id="S8B140"/>
<dbReference type="OrthoDB" id="5382953at2759"/>
<dbReference type="HOGENOM" id="CLU_032073_0_0_1"/>
<dbReference type="Proteomes" id="UP000019376">
    <property type="component" value="Unassembled WGS sequence"/>
</dbReference>
<proteinExistence type="predicted"/>
<evidence type="ECO:0000313" key="3">
    <source>
        <dbReference type="Proteomes" id="UP000019376"/>
    </source>
</evidence>
<accession>S8B140</accession>
<feature type="compositionally biased region" description="Basic and acidic residues" evidence="1">
    <location>
        <begin position="410"/>
        <end position="420"/>
    </location>
</feature>
<feature type="compositionally biased region" description="Acidic residues" evidence="1">
    <location>
        <begin position="398"/>
        <end position="409"/>
    </location>
</feature>
<keyword evidence="3" id="KW-1185">Reference proteome</keyword>
<gene>
    <name evidence="2" type="ORF">PDE_07468</name>
</gene>
<evidence type="ECO:0008006" key="4">
    <source>
        <dbReference type="Google" id="ProtNLM"/>
    </source>
</evidence>
<feature type="region of interest" description="Disordered" evidence="1">
    <location>
        <begin position="216"/>
        <end position="242"/>
    </location>
</feature>
<sequence>MSAREDTVLPPINPSITDENDWPDFDLVDVKVLRPGKMLYANLLDATEQNPVQVIGCLELREDQTHLLLDPATASKRVIIDDVTHYAYGQTEDRSIELWVAGKAGWYNISPAKGYVPTFNRMVQAVDMLYFLTDQHQHGKRQLNPSFRNLCEQYVFHTHGDCETREQSAEVFAEHAPFLLRRMIEYDDADGVEWKRTNVFVHLRRQFSEIYHQLMEERSHESTDDSEQTETGASTPRHDPAAIARSQVESIYSMVKDLRDEGHLAKRRLHLDLLTERLADRYSLSRENASNVIAARATAVIERMDEEDSPGFRWSRYVIHRELTNAATQDTLLPHELQLNPLQPLEDSSDDEGLRHTQKSVLRPKINSVVSGKLTGKRHRNSVLNKDVIMASNHETNGDEDIEGPEDVDTPSKVRGHELIRTPFSNAESRGRSLLSNSGSGASSLLRSVLSSEHYHTPSLPSKKSEQLSSTHPLAELNKISEVWSCQMPGCSKTISAKGEQRQKEIEAHATEHDWEAQMRIEVIEAERRMHTTMPVSNLMQYLLNQHTAQMRSAFPEKYPPQTAGDEEKEQAQAAGESDFLLCPK</sequence>
<dbReference type="eggNOG" id="ENOG502SK9A">
    <property type="taxonomic scope" value="Eukaryota"/>
</dbReference>
<evidence type="ECO:0000256" key="1">
    <source>
        <dbReference type="SAM" id="MobiDB-lite"/>
    </source>
</evidence>
<feature type="region of interest" description="Disordered" evidence="1">
    <location>
        <begin position="556"/>
        <end position="585"/>
    </location>
</feature>
<organism evidence="2 3">
    <name type="scientific">Penicillium oxalicum (strain 114-2 / CGMCC 5302)</name>
    <name type="common">Penicillium decumbens</name>
    <dbReference type="NCBI Taxonomy" id="933388"/>
    <lineage>
        <taxon>Eukaryota</taxon>
        <taxon>Fungi</taxon>
        <taxon>Dikarya</taxon>
        <taxon>Ascomycota</taxon>
        <taxon>Pezizomycotina</taxon>
        <taxon>Eurotiomycetes</taxon>
        <taxon>Eurotiomycetidae</taxon>
        <taxon>Eurotiales</taxon>
        <taxon>Aspergillaceae</taxon>
        <taxon>Penicillium</taxon>
    </lineage>
</organism>
<feature type="region of interest" description="Disordered" evidence="1">
    <location>
        <begin position="343"/>
        <end position="374"/>
    </location>
</feature>
<dbReference type="AlphaFoldDB" id="S8B140"/>
<feature type="compositionally biased region" description="Low complexity" evidence="1">
    <location>
        <begin position="432"/>
        <end position="442"/>
    </location>
</feature>
<reference evidence="2 3" key="1">
    <citation type="journal article" date="2013" name="PLoS ONE">
        <title>Genomic and secretomic analyses reveal unique features of the lignocellulolytic enzyme system of Penicillium decumbens.</title>
        <authorList>
            <person name="Liu G."/>
            <person name="Zhang L."/>
            <person name="Wei X."/>
            <person name="Zou G."/>
            <person name="Qin Y."/>
            <person name="Ma L."/>
            <person name="Li J."/>
            <person name="Zheng H."/>
            <person name="Wang S."/>
            <person name="Wang C."/>
            <person name="Xun L."/>
            <person name="Zhao G.-P."/>
            <person name="Zhou Z."/>
            <person name="Qu Y."/>
        </authorList>
    </citation>
    <scope>NUCLEOTIDE SEQUENCE [LARGE SCALE GENOMIC DNA]</scope>
    <source>
        <strain evidence="3">114-2 / CGMCC 5302</strain>
    </source>
</reference>
<dbReference type="EMBL" id="KB644414">
    <property type="protein sequence ID" value="EPS32508.1"/>
    <property type="molecule type" value="Genomic_DNA"/>
</dbReference>
<name>S8B140_PENO1</name>